<evidence type="ECO:0000313" key="2">
    <source>
        <dbReference type="EMBL" id="KAK0627430.1"/>
    </source>
</evidence>
<evidence type="ECO:0000313" key="3">
    <source>
        <dbReference type="Proteomes" id="UP001175000"/>
    </source>
</evidence>
<evidence type="ECO:0000256" key="1">
    <source>
        <dbReference type="SAM" id="Coils"/>
    </source>
</evidence>
<dbReference type="PANTHER" id="PTHR10039:SF5">
    <property type="entry name" value="NACHT DOMAIN-CONTAINING PROTEIN"/>
    <property type="match status" value="1"/>
</dbReference>
<dbReference type="AlphaFoldDB" id="A0AA39X583"/>
<name>A0AA39X583_9PEZI</name>
<dbReference type="Proteomes" id="UP001175000">
    <property type="component" value="Unassembled WGS sequence"/>
</dbReference>
<evidence type="ECO:0008006" key="4">
    <source>
        <dbReference type="Google" id="ProtNLM"/>
    </source>
</evidence>
<keyword evidence="1" id="KW-0175">Coiled coil</keyword>
<proteinExistence type="predicted"/>
<gene>
    <name evidence="2" type="ORF">B0T14DRAFT_135912</name>
</gene>
<protein>
    <recommendedName>
        <fullName evidence="4">Fungal N-terminal domain-containing protein</fullName>
    </recommendedName>
</protein>
<dbReference type="EMBL" id="JAULSU010000002">
    <property type="protein sequence ID" value="KAK0627430.1"/>
    <property type="molecule type" value="Genomic_DNA"/>
</dbReference>
<dbReference type="PANTHER" id="PTHR10039">
    <property type="entry name" value="AMELOGENIN"/>
    <property type="match status" value="1"/>
</dbReference>
<reference evidence="2" key="1">
    <citation type="submission" date="2023-06" db="EMBL/GenBank/DDBJ databases">
        <title>Genome-scale phylogeny and comparative genomics of the fungal order Sordariales.</title>
        <authorList>
            <consortium name="Lawrence Berkeley National Laboratory"/>
            <person name="Hensen N."/>
            <person name="Bonometti L."/>
            <person name="Westerberg I."/>
            <person name="Brannstrom I.O."/>
            <person name="Guillou S."/>
            <person name="Cros-Aarteil S."/>
            <person name="Calhoun S."/>
            <person name="Haridas S."/>
            <person name="Kuo A."/>
            <person name="Mondo S."/>
            <person name="Pangilinan J."/>
            <person name="Riley R."/>
            <person name="Labutti K."/>
            <person name="Andreopoulos B."/>
            <person name="Lipzen A."/>
            <person name="Chen C."/>
            <person name="Yanf M."/>
            <person name="Daum C."/>
            <person name="Ng V."/>
            <person name="Clum A."/>
            <person name="Steindorff A."/>
            <person name="Ohm R."/>
            <person name="Martin F."/>
            <person name="Silar P."/>
            <person name="Natvig D."/>
            <person name="Lalanne C."/>
            <person name="Gautier V."/>
            <person name="Ament-Velasquez S.L."/>
            <person name="Kruys A."/>
            <person name="Hutchinson M.I."/>
            <person name="Powell A.J."/>
            <person name="Barry K."/>
            <person name="Miller A.N."/>
            <person name="Grigoriev I.V."/>
            <person name="Debuchy R."/>
            <person name="Gladieux P."/>
            <person name="Thoren M.H."/>
            <person name="Johannesson H."/>
        </authorList>
    </citation>
    <scope>NUCLEOTIDE SEQUENCE</scope>
    <source>
        <strain evidence="2">CBS 606.72</strain>
    </source>
</reference>
<organism evidence="2 3">
    <name type="scientific">Immersiella caudata</name>
    <dbReference type="NCBI Taxonomy" id="314043"/>
    <lineage>
        <taxon>Eukaryota</taxon>
        <taxon>Fungi</taxon>
        <taxon>Dikarya</taxon>
        <taxon>Ascomycota</taxon>
        <taxon>Pezizomycotina</taxon>
        <taxon>Sordariomycetes</taxon>
        <taxon>Sordariomycetidae</taxon>
        <taxon>Sordariales</taxon>
        <taxon>Lasiosphaeriaceae</taxon>
        <taxon>Immersiella</taxon>
    </lineage>
</organism>
<keyword evidence="3" id="KW-1185">Reference proteome</keyword>
<accession>A0AA39X583</accession>
<comment type="caution">
    <text evidence="2">The sequence shown here is derived from an EMBL/GenBank/DDBJ whole genome shotgun (WGS) entry which is preliminary data.</text>
</comment>
<sequence length="345" mass="38313">MEPFSALAIATGVITFVDFGSKLVLLFLQAQSSDDGRPAALSALETELRQLSNNASRARETCASLQTRYPDQLEPLSQLAAECSQAEHELQRLADTLTAKPGQGLRARGSLAFVSVRGVVKKHELDALQSKLRNIRERTTMSVIMCLLEDAKETRRKLDTVDGGVKETLDTVRRLRKAVHSLQPEFESISRSRPMATDTERGRVAEGLWTSITATSHYASLEPLEPSVPTSDEDRYASKRVLATLNFDDINARENQIQTPFPETFSWIFQQRPSREDSPSESVSTGLKEWLGSQVNDTPFWITGKPPSLARPSSKLLSSARFGVNFAKTLLVCEGDMPRLPPRIR</sequence>
<feature type="coiled-coil region" evidence="1">
    <location>
        <begin position="41"/>
        <end position="96"/>
    </location>
</feature>